<dbReference type="PANTHER" id="PTHR24567">
    <property type="entry name" value="CRP FAMILY TRANSCRIPTIONAL REGULATORY PROTEIN"/>
    <property type="match status" value="1"/>
</dbReference>
<evidence type="ECO:0000259" key="4">
    <source>
        <dbReference type="PROSITE" id="PS50042"/>
    </source>
</evidence>
<dbReference type="InterPro" id="IPR000595">
    <property type="entry name" value="cNMP-bd_dom"/>
</dbReference>
<dbReference type="Pfam" id="PF00027">
    <property type="entry name" value="cNMP_binding"/>
    <property type="match status" value="1"/>
</dbReference>
<feature type="domain" description="HTH crp-type" evidence="5">
    <location>
        <begin position="155"/>
        <end position="234"/>
    </location>
</feature>
<accession>A0ABT3Z6P4</accession>
<dbReference type="InterPro" id="IPR014710">
    <property type="entry name" value="RmlC-like_jellyroll"/>
</dbReference>
<dbReference type="EMBL" id="JAOVZR010000001">
    <property type="protein sequence ID" value="MCY0147450.1"/>
    <property type="molecule type" value="Genomic_DNA"/>
</dbReference>
<dbReference type="Gene3D" id="1.10.10.10">
    <property type="entry name" value="Winged helix-like DNA-binding domain superfamily/Winged helix DNA-binding domain"/>
    <property type="match status" value="1"/>
</dbReference>
<evidence type="ECO:0000256" key="1">
    <source>
        <dbReference type="ARBA" id="ARBA00023015"/>
    </source>
</evidence>
<proteinExistence type="predicted"/>
<keyword evidence="2" id="KW-0238">DNA-binding</keyword>
<dbReference type="PANTHER" id="PTHR24567:SF28">
    <property type="entry name" value="LISTERIOLYSIN REGULATORY PROTEIN"/>
    <property type="match status" value="1"/>
</dbReference>
<evidence type="ECO:0000259" key="5">
    <source>
        <dbReference type="PROSITE" id="PS51063"/>
    </source>
</evidence>
<dbReference type="PROSITE" id="PS00042">
    <property type="entry name" value="HTH_CRP_1"/>
    <property type="match status" value="1"/>
</dbReference>
<dbReference type="InterPro" id="IPR050397">
    <property type="entry name" value="Env_Response_Regulators"/>
</dbReference>
<sequence>MTELAEVSCLCGKSSSCVVHNKAVCQAASPEAMAQLGRISHVREFPWGSVIQAQAEPCTIVGNVVDGVVKLSSASINGDDHIVGLLFPSDFFGRLFSDESRFSYEAATDVTLCTMNRPAFERFLGDHPAVEHEMLKAKLDELDAVREWAAITNGHTTMERIATLIYVFAKRSRNQHLNNFDAVHPVVHLPLSRRDIADYLGTTPETLSRNIQTLSRTKVIRILDAKHFELLDANELIRQSGESRGDLDKIVSS</sequence>
<evidence type="ECO:0000313" key="6">
    <source>
        <dbReference type="EMBL" id="MCY0147450.1"/>
    </source>
</evidence>
<dbReference type="InterPro" id="IPR036390">
    <property type="entry name" value="WH_DNA-bd_sf"/>
</dbReference>
<organism evidence="6 7">
    <name type="scientific">Hoeflea algicola</name>
    <dbReference type="NCBI Taxonomy" id="2983763"/>
    <lineage>
        <taxon>Bacteria</taxon>
        <taxon>Pseudomonadati</taxon>
        <taxon>Pseudomonadota</taxon>
        <taxon>Alphaproteobacteria</taxon>
        <taxon>Hyphomicrobiales</taxon>
        <taxon>Rhizobiaceae</taxon>
        <taxon>Hoeflea</taxon>
    </lineage>
</organism>
<dbReference type="CDD" id="cd00038">
    <property type="entry name" value="CAP_ED"/>
    <property type="match status" value="1"/>
</dbReference>
<dbReference type="PROSITE" id="PS51063">
    <property type="entry name" value="HTH_CRP_2"/>
    <property type="match status" value="1"/>
</dbReference>
<dbReference type="PRINTS" id="PR00034">
    <property type="entry name" value="HTHCRP"/>
</dbReference>
<dbReference type="Proteomes" id="UP001073227">
    <property type="component" value="Unassembled WGS sequence"/>
</dbReference>
<dbReference type="Gene3D" id="2.60.120.10">
    <property type="entry name" value="Jelly Rolls"/>
    <property type="match status" value="1"/>
</dbReference>
<dbReference type="InterPro" id="IPR036388">
    <property type="entry name" value="WH-like_DNA-bd_sf"/>
</dbReference>
<evidence type="ECO:0000256" key="2">
    <source>
        <dbReference type="ARBA" id="ARBA00023125"/>
    </source>
</evidence>
<protein>
    <submittedName>
        <fullName evidence="6">Crp/Fnr family transcriptional regulator</fullName>
    </submittedName>
</protein>
<dbReference type="SMART" id="SM00419">
    <property type="entry name" value="HTH_CRP"/>
    <property type="match status" value="1"/>
</dbReference>
<dbReference type="Pfam" id="PF13545">
    <property type="entry name" value="HTH_Crp_2"/>
    <property type="match status" value="1"/>
</dbReference>
<dbReference type="InterPro" id="IPR018335">
    <property type="entry name" value="Tscrpt_reg_HTH_Crp-type_CS"/>
</dbReference>
<keyword evidence="7" id="KW-1185">Reference proteome</keyword>
<dbReference type="RefSeq" id="WP_267653055.1">
    <property type="nucleotide sequence ID" value="NZ_JAOVZR010000001.1"/>
</dbReference>
<dbReference type="InterPro" id="IPR012318">
    <property type="entry name" value="HTH_CRP"/>
</dbReference>
<gene>
    <name evidence="6" type="ORF">OEG84_06920</name>
</gene>
<evidence type="ECO:0000256" key="3">
    <source>
        <dbReference type="ARBA" id="ARBA00023163"/>
    </source>
</evidence>
<keyword evidence="3" id="KW-0804">Transcription</keyword>
<dbReference type="SUPFAM" id="SSF46785">
    <property type="entry name" value="Winged helix' DNA-binding domain"/>
    <property type="match status" value="1"/>
</dbReference>
<reference evidence="6" key="1">
    <citation type="submission" date="2022-10" db="EMBL/GenBank/DDBJ databases">
        <title>Hoeflea sp. G2-23, isolated from marine algae.</title>
        <authorList>
            <person name="Kristyanto S."/>
            <person name="Kim J.M."/>
            <person name="Jeon C.O."/>
        </authorList>
    </citation>
    <scope>NUCLEOTIDE SEQUENCE</scope>
    <source>
        <strain evidence="6">G2-23</strain>
    </source>
</reference>
<evidence type="ECO:0000313" key="7">
    <source>
        <dbReference type="Proteomes" id="UP001073227"/>
    </source>
</evidence>
<dbReference type="InterPro" id="IPR018490">
    <property type="entry name" value="cNMP-bd_dom_sf"/>
</dbReference>
<feature type="domain" description="Cyclic nucleotide-binding" evidence="4">
    <location>
        <begin position="24"/>
        <end position="141"/>
    </location>
</feature>
<keyword evidence="1" id="KW-0805">Transcription regulation</keyword>
<dbReference type="CDD" id="cd00092">
    <property type="entry name" value="HTH_CRP"/>
    <property type="match status" value="1"/>
</dbReference>
<name>A0ABT3Z6P4_9HYPH</name>
<dbReference type="SUPFAM" id="SSF51206">
    <property type="entry name" value="cAMP-binding domain-like"/>
    <property type="match status" value="1"/>
</dbReference>
<comment type="caution">
    <text evidence="6">The sequence shown here is derived from an EMBL/GenBank/DDBJ whole genome shotgun (WGS) entry which is preliminary data.</text>
</comment>
<dbReference type="PROSITE" id="PS50042">
    <property type="entry name" value="CNMP_BINDING_3"/>
    <property type="match status" value="1"/>
</dbReference>
<dbReference type="SMART" id="SM00100">
    <property type="entry name" value="cNMP"/>
    <property type="match status" value="1"/>
</dbReference>